<dbReference type="InterPro" id="IPR049453">
    <property type="entry name" value="Memb_transporter_dom"/>
</dbReference>
<dbReference type="Pfam" id="PF13515">
    <property type="entry name" value="FUSC_2"/>
    <property type="match status" value="1"/>
</dbReference>
<evidence type="ECO:0000256" key="1">
    <source>
        <dbReference type="ARBA" id="ARBA00004651"/>
    </source>
</evidence>
<evidence type="ECO:0000256" key="3">
    <source>
        <dbReference type="ARBA" id="ARBA00022692"/>
    </source>
</evidence>
<name>A0AAE0C4Z1_9CHLO</name>
<keyword evidence="9" id="KW-1185">Reference proteome</keyword>
<proteinExistence type="predicted"/>
<evidence type="ECO:0000256" key="6">
    <source>
        <dbReference type="SAM" id="Phobius"/>
    </source>
</evidence>
<evidence type="ECO:0000313" key="9">
    <source>
        <dbReference type="Proteomes" id="UP001190700"/>
    </source>
</evidence>
<accession>A0AAE0C4Z1</accession>
<feature type="transmembrane region" description="Helical" evidence="6">
    <location>
        <begin position="474"/>
        <end position="493"/>
    </location>
</feature>
<sequence length="800" mass="86400">MSACLTFLQTYRPTQLPHAPFAAFVSVLTVGSSLGATLRTSVDVVVGSALASAFNLPLLTLPSGLRRDPGFASFLVFIQCFLFSLADLPMPTRRLALSTATILALSPVYDEDALTAWYSVQFLSLVLLASGCAIAAVLLPPVPTASELIQVQAQIGEKALAECFGELVQNYCGTSRLVRASFLLQMLRATARTSEELRQDVAWEPFSLDVKCLERCRKVGQAACHLRTVEDVLRCNDAPWANSELHAAFVARLGTPLRQLVTAVETCLSRGDKGEVDIALQNLNDEFQTCREETLYSQASEVALREYVDHYAPIVNAFLLGIMQLGVSLRRSEDHALLPRQPGFGRIMLGRICEVPRAFIKVATLQGEEIDSQIKRGVKFSLSITLAATVVLLAESSDTFKYGIFAPLEVTFILFDRIGGSVNQSVLRILGTTAGSVYAYLALIVSNGNDAGVLMSLVTWSFAVCTARMSPKYGYAAICAAWTAGIVASGNSTDVALERIIHSFMGAVIMLVVLHALWPVRARDAVRVSLARLMADTVGLLELELDEWHALLGLSSHQEQSAARNPEVQADLVQEPASLAVEADEVHLGVVVRGAPFDDSSLRTRLDGVQTSLRTVSMLHEEACMEPELWHGQYVAEGIGAVVACTAKLIDRLSTVRTTISAQHQLPSTFSVNFHSWISPQAGFVQALTKMKISAQEVGSVLIAATDGRGSMEAALAIDNCLGDLRLQRTALHALYRDALTAAIEMGRVAVSRRVSNADMLLNNSLCAAILGVIDSLHALGGAFTTLIELDALTYGMPFK</sequence>
<feature type="domain" description="Integral membrane bound transporter" evidence="7">
    <location>
        <begin position="399"/>
        <end position="513"/>
    </location>
</feature>
<dbReference type="PANTHER" id="PTHR30509:SF9">
    <property type="entry name" value="MULTIDRUG RESISTANCE PROTEIN MDTO"/>
    <property type="match status" value="1"/>
</dbReference>
<organism evidence="8 9">
    <name type="scientific">Cymbomonas tetramitiformis</name>
    <dbReference type="NCBI Taxonomy" id="36881"/>
    <lineage>
        <taxon>Eukaryota</taxon>
        <taxon>Viridiplantae</taxon>
        <taxon>Chlorophyta</taxon>
        <taxon>Pyramimonadophyceae</taxon>
        <taxon>Pyramimonadales</taxon>
        <taxon>Pyramimonadaceae</taxon>
        <taxon>Cymbomonas</taxon>
    </lineage>
</organism>
<dbReference type="PANTHER" id="PTHR30509">
    <property type="entry name" value="P-HYDROXYBENZOIC ACID EFFLUX PUMP SUBUNIT-RELATED"/>
    <property type="match status" value="1"/>
</dbReference>
<comment type="subcellular location">
    <subcellularLocation>
        <location evidence="1">Cell membrane</location>
        <topology evidence="1">Multi-pass membrane protein</topology>
    </subcellularLocation>
</comment>
<dbReference type="EMBL" id="LGRX02028005">
    <property type="protein sequence ID" value="KAK3248518.1"/>
    <property type="molecule type" value="Genomic_DNA"/>
</dbReference>
<comment type="caution">
    <text evidence="8">The sequence shown here is derived from an EMBL/GenBank/DDBJ whole genome shotgun (WGS) entry which is preliminary data.</text>
</comment>
<gene>
    <name evidence="8" type="ORF">CYMTET_42019</name>
</gene>
<dbReference type="GO" id="GO:0005886">
    <property type="term" value="C:plasma membrane"/>
    <property type="evidence" value="ECO:0007669"/>
    <property type="project" value="UniProtKB-SubCell"/>
</dbReference>
<protein>
    <recommendedName>
        <fullName evidence="7">Integral membrane bound transporter domain-containing protein</fullName>
    </recommendedName>
</protein>
<feature type="transmembrane region" description="Helical" evidence="6">
    <location>
        <begin position="499"/>
        <end position="518"/>
    </location>
</feature>
<reference evidence="8 9" key="1">
    <citation type="journal article" date="2015" name="Genome Biol. Evol.">
        <title>Comparative Genomics of a Bacterivorous Green Alga Reveals Evolutionary Causalities and Consequences of Phago-Mixotrophic Mode of Nutrition.</title>
        <authorList>
            <person name="Burns J.A."/>
            <person name="Paasch A."/>
            <person name="Narechania A."/>
            <person name="Kim E."/>
        </authorList>
    </citation>
    <scope>NUCLEOTIDE SEQUENCE [LARGE SCALE GENOMIC DNA]</scope>
    <source>
        <strain evidence="8 9">PLY_AMNH</strain>
    </source>
</reference>
<keyword evidence="2" id="KW-1003">Cell membrane</keyword>
<evidence type="ECO:0000256" key="2">
    <source>
        <dbReference type="ARBA" id="ARBA00022475"/>
    </source>
</evidence>
<keyword evidence="5 6" id="KW-0472">Membrane</keyword>
<evidence type="ECO:0000259" key="7">
    <source>
        <dbReference type="Pfam" id="PF13515"/>
    </source>
</evidence>
<dbReference type="AlphaFoldDB" id="A0AAE0C4Z1"/>
<evidence type="ECO:0000313" key="8">
    <source>
        <dbReference type="EMBL" id="KAK3248518.1"/>
    </source>
</evidence>
<dbReference type="Proteomes" id="UP001190700">
    <property type="component" value="Unassembled WGS sequence"/>
</dbReference>
<keyword evidence="4 6" id="KW-1133">Transmembrane helix</keyword>
<evidence type="ECO:0000256" key="5">
    <source>
        <dbReference type="ARBA" id="ARBA00023136"/>
    </source>
</evidence>
<keyword evidence="3 6" id="KW-0812">Transmembrane</keyword>
<evidence type="ECO:0000256" key="4">
    <source>
        <dbReference type="ARBA" id="ARBA00022989"/>
    </source>
</evidence>